<dbReference type="PANTHER" id="PTHR13315">
    <property type="entry name" value="METALLO PHOSPHOESTERASE RELATED"/>
    <property type="match status" value="1"/>
</dbReference>
<evidence type="ECO:0000256" key="2">
    <source>
        <dbReference type="SAM" id="MobiDB-lite"/>
    </source>
</evidence>
<dbReference type="InterPro" id="IPR033308">
    <property type="entry name" value="PGAP5/Cdc1/Ted1"/>
</dbReference>
<reference evidence="5" key="1">
    <citation type="submission" date="2011-02" db="EMBL/GenBank/DDBJ databases">
        <title>The Genome Sequence of Capsaspora owczarzaki ATCC 30864.</title>
        <authorList>
            <person name="Russ C."/>
            <person name="Cuomo C."/>
            <person name="Burger G."/>
            <person name="Gray M.W."/>
            <person name="Holland P.W.H."/>
            <person name="King N."/>
            <person name="Lang F.B.F."/>
            <person name="Roger A.J."/>
            <person name="Ruiz-Trillo I."/>
            <person name="Young S.K."/>
            <person name="Zeng Q."/>
            <person name="Gargeya S."/>
            <person name="Alvarado L."/>
            <person name="Berlin A."/>
            <person name="Chapman S.B."/>
            <person name="Chen Z."/>
            <person name="Freedman E."/>
            <person name="Gellesch M."/>
            <person name="Goldberg J."/>
            <person name="Griggs A."/>
            <person name="Gujja S."/>
            <person name="Heilman E."/>
            <person name="Heiman D."/>
            <person name="Howarth C."/>
            <person name="Mehta T."/>
            <person name="Neiman D."/>
            <person name="Pearson M."/>
            <person name="Roberts A."/>
            <person name="Saif S."/>
            <person name="Shea T."/>
            <person name="Shenoy N."/>
            <person name="Sisk P."/>
            <person name="Stolte C."/>
            <person name="Sykes S."/>
            <person name="White J."/>
            <person name="Yandava C."/>
            <person name="Haas B."/>
            <person name="Nusbaum C."/>
            <person name="Birren B."/>
        </authorList>
    </citation>
    <scope>NUCLEOTIDE SEQUENCE</scope>
    <source>
        <strain evidence="5">ATCC 30864</strain>
    </source>
</reference>
<name>A0A0D2U6Q3_CAPO3</name>
<evidence type="ECO:0000256" key="1">
    <source>
        <dbReference type="ARBA" id="ARBA00023136"/>
    </source>
</evidence>
<keyword evidence="3" id="KW-0812">Transmembrane</keyword>
<feature type="transmembrane region" description="Helical" evidence="3">
    <location>
        <begin position="494"/>
        <end position="518"/>
    </location>
</feature>
<dbReference type="STRING" id="595528.A0A0D2U6Q3"/>
<keyword evidence="3" id="KW-1133">Transmembrane helix</keyword>
<evidence type="ECO:0000256" key="3">
    <source>
        <dbReference type="SAM" id="Phobius"/>
    </source>
</evidence>
<dbReference type="InParanoid" id="A0A0D2U6Q3"/>
<gene>
    <name evidence="4" type="ORF">CAOG_002091</name>
</gene>
<accession>A0A0D2U6Q3</accession>
<protein>
    <recommendedName>
        <fullName evidence="6">Calcineurin-like phosphoesterase domain-containing protein</fullName>
    </recommendedName>
</protein>
<dbReference type="GO" id="GO:0005783">
    <property type="term" value="C:endoplasmic reticulum"/>
    <property type="evidence" value="ECO:0007669"/>
    <property type="project" value="TreeGrafter"/>
</dbReference>
<dbReference type="Proteomes" id="UP000008743">
    <property type="component" value="Unassembled WGS sequence"/>
</dbReference>
<evidence type="ECO:0000313" key="5">
    <source>
        <dbReference type="Proteomes" id="UP000008743"/>
    </source>
</evidence>
<dbReference type="OrthoDB" id="5977743at2759"/>
<evidence type="ECO:0008006" key="6">
    <source>
        <dbReference type="Google" id="ProtNLM"/>
    </source>
</evidence>
<dbReference type="GO" id="GO:0016020">
    <property type="term" value="C:membrane"/>
    <property type="evidence" value="ECO:0007669"/>
    <property type="project" value="GOC"/>
</dbReference>
<dbReference type="AlphaFoldDB" id="A0A0D2U6Q3"/>
<dbReference type="PANTHER" id="PTHR13315:SF4">
    <property type="entry name" value="METALLOPHOSPHOESTERASE, ISOFORM E"/>
    <property type="match status" value="1"/>
</dbReference>
<proteinExistence type="predicted"/>
<dbReference type="GO" id="GO:0006506">
    <property type="term" value="P:GPI anchor biosynthetic process"/>
    <property type="evidence" value="ECO:0007669"/>
    <property type="project" value="InterPro"/>
</dbReference>
<dbReference type="SUPFAM" id="SSF56300">
    <property type="entry name" value="Metallo-dependent phosphatases"/>
    <property type="match status" value="1"/>
</dbReference>
<dbReference type="InterPro" id="IPR029052">
    <property type="entry name" value="Metallo-depent_PP-like"/>
</dbReference>
<keyword evidence="1 3" id="KW-0472">Membrane</keyword>
<dbReference type="EMBL" id="KE346362">
    <property type="protein sequence ID" value="KJE90851.1"/>
    <property type="molecule type" value="Genomic_DNA"/>
</dbReference>
<evidence type="ECO:0000313" key="4">
    <source>
        <dbReference type="EMBL" id="KJE90851.1"/>
    </source>
</evidence>
<sequence length="526" mass="58330">MWRWKFADRPTGPFATGSLPFSVKHDARAASTSSGSGGEHHHTKSPGARRCQPGPLLTSLLLVWLVLGLVYGEVYRTWIHVRQCDWPQPADHFATFKNVSTLRVMVVTSPRLPGRAAHSLGFIGAAARWDADRFFSDTIAAVGLHSPDVILLLGDVFHEHEAQVSDEEFEDNHQRLMHVLKRHGKAQILIVPRSSEIDSNLGSHPSETHRLESRYGALNRAVTIGRVTFVMFDALAGRDTESSASSFLHRYGQSKLAASRRVEQKRRELLQTRLDKLSRMGTDRREANFRPNDMEYETRNAEIILSHHALTQLDAGAQATIVSWIQPDLVLGGHADTAALFRHMAATVPGQGQIVTTAFNSATPQGADGGSQTKHQQYGYADFLHGKQAMRAAHADFSLVDTKDVFVVPEITVPPLVTDRSMARPGFSLVQIDVADYDESVLEYVSRDASPEELTAGWPRLGGQLRPSQNWRFTAVHAAHTLCMLPPRLPLLQLYAFAFIPLLVYAATVFALGCGRVVQSRIFKRD</sequence>
<keyword evidence="5" id="KW-1185">Reference proteome</keyword>
<feature type="region of interest" description="Disordered" evidence="2">
    <location>
        <begin position="29"/>
        <end position="50"/>
    </location>
</feature>
<dbReference type="PhylomeDB" id="A0A0D2U6Q3"/>
<organism evidence="4 5">
    <name type="scientific">Capsaspora owczarzaki (strain ATCC 30864)</name>
    <dbReference type="NCBI Taxonomy" id="595528"/>
    <lineage>
        <taxon>Eukaryota</taxon>
        <taxon>Filasterea</taxon>
        <taxon>Capsaspora</taxon>
    </lineage>
</organism>